<feature type="transmembrane region" description="Helical" evidence="1">
    <location>
        <begin position="66"/>
        <end position="96"/>
    </location>
</feature>
<evidence type="ECO:0000256" key="1">
    <source>
        <dbReference type="SAM" id="Phobius"/>
    </source>
</evidence>
<keyword evidence="3" id="KW-1185">Reference proteome</keyword>
<dbReference type="Proteomes" id="UP000262621">
    <property type="component" value="Unassembled WGS sequence"/>
</dbReference>
<accession>A0A372FXB2</accession>
<proteinExistence type="predicted"/>
<feature type="transmembrane region" description="Helical" evidence="1">
    <location>
        <begin position="20"/>
        <end position="41"/>
    </location>
</feature>
<sequence length="267" mass="28303">MGGWYARCVGAVRRGWSMLLPIALITQVLPSVAVAVLSLAIDPSARWEEQLTSDSAVLPAGFWADAFLWVGGLFGMGLIASLVQCVGWAAGTWVIARQAAGAPVDLGTALRYGLRRAFGLWGWTLLAGMIVLFGLCLCFLPGIYAVFALAMVGPVYLFERENPIVRSHQMLRQRLGLLLGRLAMVIGAVLGVSLVVALIEQAALLPMGTTPMDTRAATAGTFVVTAMAALLTLPVHVAQLVGLVVTYAEQRAHEGPVNDAQLAHELG</sequence>
<name>A0A372FXB2_9ACTN</name>
<keyword evidence="1" id="KW-0472">Membrane</keyword>
<organism evidence="2 3">
    <name type="scientific">Micromonospora craniellae</name>
    <dbReference type="NCBI Taxonomy" id="2294034"/>
    <lineage>
        <taxon>Bacteria</taxon>
        <taxon>Bacillati</taxon>
        <taxon>Actinomycetota</taxon>
        <taxon>Actinomycetes</taxon>
        <taxon>Micromonosporales</taxon>
        <taxon>Micromonosporaceae</taxon>
        <taxon>Micromonospora</taxon>
    </lineage>
</organism>
<feature type="transmembrane region" description="Helical" evidence="1">
    <location>
        <begin position="141"/>
        <end position="158"/>
    </location>
</feature>
<dbReference type="AlphaFoldDB" id="A0A372FXB2"/>
<feature type="transmembrane region" description="Helical" evidence="1">
    <location>
        <begin position="219"/>
        <end position="245"/>
    </location>
</feature>
<protein>
    <recommendedName>
        <fullName evidence="4">Glycerophosphoryl diester phosphodiesterase membrane domain-containing protein</fullName>
    </recommendedName>
</protein>
<keyword evidence="1" id="KW-0812">Transmembrane</keyword>
<dbReference type="EMBL" id="QVFU01000018">
    <property type="protein sequence ID" value="RFS45264.1"/>
    <property type="molecule type" value="Genomic_DNA"/>
</dbReference>
<reference evidence="2 3" key="1">
    <citation type="submission" date="2018-08" db="EMBL/GenBank/DDBJ databases">
        <title>Verrucosispora craniellae sp. nov., isolated from a marine sponge in the South China Sea.</title>
        <authorList>
            <person name="Li L."/>
            <person name="Lin H.W."/>
        </authorList>
    </citation>
    <scope>NUCLEOTIDE SEQUENCE [LARGE SCALE GENOMIC DNA]</scope>
    <source>
        <strain evidence="2 3">LHW63014</strain>
    </source>
</reference>
<feature type="transmembrane region" description="Helical" evidence="1">
    <location>
        <begin position="178"/>
        <end position="199"/>
    </location>
</feature>
<evidence type="ECO:0000313" key="2">
    <source>
        <dbReference type="EMBL" id="RFS45264.1"/>
    </source>
</evidence>
<keyword evidence="1" id="KW-1133">Transmembrane helix</keyword>
<evidence type="ECO:0000313" key="3">
    <source>
        <dbReference type="Proteomes" id="UP000262621"/>
    </source>
</evidence>
<evidence type="ECO:0008006" key="4">
    <source>
        <dbReference type="Google" id="ProtNLM"/>
    </source>
</evidence>
<feature type="transmembrane region" description="Helical" evidence="1">
    <location>
        <begin position="117"/>
        <end position="135"/>
    </location>
</feature>
<comment type="caution">
    <text evidence="2">The sequence shown here is derived from an EMBL/GenBank/DDBJ whole genome shotgun (WGS) entry which is preliminary data.</text>
</comment>
<gene>
    <name evidence="2" type="ORF">D0Q02_17730</name>
</gene>